<gene>
    <name evidence="6" type="ORF">H6G03_21445</name>
</gene>
<evidence type="ECO:0000313" key="6">
    <source>
        <dbReference type="EMBL" id="MBD2183593.1"/>
    </source>
</evidence>
<comment type="similarity">
    <text evidence="1">Belongs to the spermidine/spermine synthase family.</text>
</comment>
<keyword evidence="2 4" id="KW-0808">Transferase</keyword>
<evidence type="ECO:0000313" key="7">
    <source>
        <dbReference type="Proteomes" id="UP000641646"/>
    </source>
</evidence>
<protein>
    <submittedName>
        <fullName evidence="6">Fused MFS/spermidine synthase</fullName>
    </submittedName>
</protein>
<dbReference type="EMBL" id="JACJPW010000059">
    <property type="protein sequence ID" value="MBD2183593.1"/>
    <property type="molecule type" value="Genomic_DNA"/>
</dbReference>
<dbReference type="InterPro" id="IPR029063">
    <property type="entry name" value="SAM-dependent_MTases_sf"/>
</dbReference>
<dbReference type="AlphaFoldDB" id="A0A926ZHR9"/>
<evidence type="ECO:0000256" key="2">
    <source>
        <dbReference type="ARBA" id="ARBA00022679"/>
    </source>
</evidence>
<evidence type="ECO:0000256" key="4">
    <source>
        <dbReference type="PROSITE-ProRule" id="PRU00354"/>
    </source>
</evidence>
<accession>A0A926ZHR9</accession>
<dbReference type="GO" id="GO:0006596">
    <property type="term" value="P:polyamine biosynthetic process"/>
    <property type="evidence" value="ECO:0007669"/>
    <property type="project" value="UniProtKB-UniRule"/>
</dbReference>
<keyword evidence="3 4" id="KW-0620">Polyamine biosynthesis</keyword>
<proteinExistence type="inferred from homology"/>
<dbReference type="GO" id="GO:0016740">
    <property type="term" value="F:transferase activity"/>
    <property type="evidence" value="ECO:0007669"/>
    <property type="project" value="UniProtKB-UniRule"/>
</dbReference>
<dbReference type="Pfam" id="PF01564">
    <property type="entry name" value="Spermine_synth"/>
    <property type="match status" value="1"/>
</dbReference>
<dbReference type="PROSITE" id="PS51006">
    <property type="entry name" value="PABS_2"/>
    <property type="match status" value="1"/>
</dbReference>
<evidence type="ECO:0000256" key="1">
    <source>
        <dbReference type="ARBA" id="ARBA00007867"/>
    </source>
</evidence>
<feature type="active site" description="Proton acceptor" evidence="4">
    <location>
        <position position="171"/>
    </location>
</feature>
<comment type="caution">
    <text evidence="6">The sequence shown here is derived from an EMBL/GenBank/DDBJ whole genome shotgun (WGS) entry which is preliminary data.</text>
</comment>
<sequence>MNDREIWQISNLNAIKQRLNKVRSARPGCFFVQQSGNQYIKLTKTKSTITLGFSDRFNSPANLIQSELDFDRPLNLKSPYTQAMMLSLVWNGTPQKIYIAGLGGGIIPLFLHHYFPEAVIECAEIDPGILQVATNFFGLKLDERLSVAIQDGREYLAQQNANIKYDIILSDVFLGTGYSPYRLATQEFYELCQERLSKPGVLVVNLFRDDAFFADKLLTIKSVFAQVYVVFVAKIGNAIVIANNGDILQKREVIAKAKDLENRYQFEFPLAERALEIKMVTDLQECVPKLERARVLVDDFPPAGYFANLPAVNPAITRAGGSRFCMCGSGKLQNDCHDQTNLKIRSR</sequence>
<dbReference type="PANTHER" id="PTHR43317:SF1">
    <property type="entry name" value="THERMOSPERMINE SYNTHASE ACAULIS5"/>
    <property type="match status" value="1"/>
</dbReference>
<organism evidence="6 7">
    <name type="scientific">Aerosakkonema funiforme FACHB-1375</name>
    <dbReference type="NCBI Taxonomy" id="2949571"/>
    <lineage>
        <taxon>Bacteria</taxon>
        <taxon>Bacillati</taxon>
        <taxon>Cyanobacteriota</taxon>
        <taxon>Cyanophyceae</taxon>
        <taxon>Oscillatoriophycideae</taxon>
        <taxon>Aerosakkonematales</taxon>
        <taxon>Aerosakkonemataceae</taxon>
        <taxon>Aerosakkonema</taxon>
    </lineage>
</organism>
<evidence type="ECO:0000256" key="3">
    <source>
        <dbReference type="ARBA" id="ARBA00023115"/>
    </source>
</evidence>
<dbReference type="SUPFAM" id="SSF53335">
    <property type="entry name" value="S-adenosyl-L-methionine-dependent methyltransferases"/>
    <property type="match status" value="1"/>
</dbReference>
<reference evidence="6" key="2">
    <citation type="submission" date="2020-08" db="EMBL/GenBank/DDBJ databases">
        <authorList>
            <person name="Chen M."/>
            <person name="Teng W."/>
            <person name="Zhao L."/>
            <person name="Hu C."/>
            <person name="Zhou Y."/>
            <person name="Han B."/>
            <person name="Song L."/>
            <person name="Shu W."/>
        </authorList>
    </citation>
    <scope>NUCLEOTIDE SEQUENCE</scope>
    <source>
        <strain evidence="6">FACHB-1375</strain>
    </source>
</reference>
<dbReference type="InterPro" id="IPR030374">
    <property type="entry name" value="PABS"/>
</dbReference>
<dbReference type="RefSeq" id="WP_190468229.1">
    <property type="nucleotide sequence ID" value="NZ_JACJPW010000059.1"/>
</dbReference>
<dbReference type="PANTHER" id="PTHR43317">
    <property type="entry name" value="THERMOSPERMINE SYNTHASE ACAULIS5"/>
    <property type="match status" value="1"/>
</dbReference>
<keyword evidence="7" id="KW-1185">Reference proteome</keyword>
<name>A0A926ZHR9_9CYAN</name>
<feature type="domain" description="PABS" evidence="5">
    <location>
        <begin position="5"/>
        <end position="255"/>
    </location>
</feature>
<reference evidence="6" key="1">
    <citation type="journal article" date="2015" name="ISME J.">
        <title>Draft Genome Sequence of Streptomyces incarnatus NRRL8089, which Produces the Nucleoside Antibiotic Sinefungin.</title>
        <authorList>
            <person name="Oshima K."/>
            <person name="Hattori M."/>
            <person name="Shimizu H."/>
            <person name="Fukuda K."/>
            <person name="Nemoto M."/>
            <person name="Inagaki K."/>
            <person name="Tamura T."/>
        </authorList>
    </citation>
    <scope>NUCLEOTIDE SEQUENCE</scope>
    <source>
        <strain evidence="6">FACHB-1375</strain>
    </source>
</reference>
<evidence type="ECO:0000259" key="5">
    <source>
        <dbReference type="PROSITE" id="PS51006"/>
    </source>
</evidence>
<dbReference type="Gene3D" id="3.40.50.150">
    <property type="entry name" value="Vaccinia Virus protein VP39"/>
    <property type="match status" value="1"/>
</dbReference>
<dbReference type="NCBIfam" id="NF037959">
    <property type="entry name" value="MFS_SpdSyn"/>
    <property type="match status" value="1"/>
</dbReference>
<dbReference type="Proteomes" id="UP000641646">
    <property type="component" value="Unassembled WGS sequence"/>
</dbReference>